<dbReference type="EMBL" id="CP029353">
    <property type="protein sequence ID" value="AWK87546.1"/>
    <property type="molecule type" value="Genomic_DNA"/>
</dbReference>
<accession>A0A2S2CSU3</accession>
<sequence length="66" mass="6886">MDQDKTQPRDQGSKDGAGPPPDRRGRDTPFCDEFSGGGGSAPDTRDRGLPGGSREGDCDPLGRGEP</sequence>
<organism evidence="2 3">
    <name type="scientific">Azospirillum thermophilum</name>
    <dbReference type="NCBI Taxonomy" id="2202148"/>
    <lineage>
        <taxon>Bacteria</taxon>
        <taxon>Pseudomonadati</taxon>
        <taxon>Pseudomonadota</taxon>
        <taxon>Alphaproteobacteria</taxon>
        <taxon>Rhodospirillales</taxon>
        <taxon>Azospirillaceae</taxon>
        <taxon>Azospirillum</taxon>
    </lineage>
</organism>
<feature type="region of interest" description="Disordered" evidence="1">
    <location>
        <begin position="1"/>
        <end position="66"/>
    </location>
</feature>
<dbReference type="RefSeq" id="WP_109328812.1">
    <property type="nucleotide sequence ID" value="NZ_CP029353.1"/>
</dbReference>
<dbReference type="KEGG" id="azz:DEW08_16150"/>
<dbReference type="AlphaFoldDB" id="A0A2S2CSU3"/>
<keyword evidence="3" id="KW-1185">Reference proteome</keyword>
<protein>
    <submittedName>
        <fullName evidence="2">Uncharacterized protein</fullName>
    </submittedName>
</protein>
<name>A0A2S2CSU3_9PROT</name>
<evidence type="ECO:0000256" key="1">
    <source>
        <dbReference type="SAM" id="MobiDB-lite"/>
    </source>
</evidence>
<feature type="compositionally biased region" description="Basic and acidic residues" evidence="1">
    <location>
        <begin position="1"/>
        <end position="13"/>
    </location>
</feature>
<dbReference type="Proteomes" id="UP000245629">
    <property type="component" value="Chromosome 2"/>
</dbReference>
<evidence type="ECO:0000313" key="3">
    <source>
        <dbReference type="Proteomes" id="UP000245629"/>
    </source>
</evidence>
<evidence type="ECO:0000313" key="2">
    <source>
        <dbReference type="EMBL" id="AWK87546.1"/>
    </source>
</evidence>
<reference evidence="3" key="1">
    <citation type="submission" date="2018-05" db="EMBL/GenBank/DDBJ databases">
        <title>Azospirillum thermophila sp. nov., a novel isolated from hot spring.</title>
        <authorList>
            <person name="Zhao Z."/>
        </authorList>
    </citation>
    <scope>NUCLEOTIDE SEQUENCE [LARGE SCALE GENOMIC DNA]</scope>
    <source>
        <strain evidence="3">CFH 70021</strain>
    </source>
</reference>
<gene>
    <name evidence="2" type="ORF">DEW08_16150</name>
</gene>
<feature type="compositionally biased region" description="Basic and acidic residues" evidence="1">
    <location>
        <begin position="43"/>
        <end position="66"/>
    </location>
</feature>
<dbReference type="OrthoDB" id="7376643at2"/>
<proteinExistence type="predicted"/>